<keyword evidence="1 6" id="KW-0808">Transferase</keyword>
<sequence length="220" mass="22576">MSSMFAGDGRIELMPSPEPTQWWVVVPIKGGPGAKSRLRRSVDDADLVAAIAHDTLAVAGRVVGAERVVVVTSDPHEVSHARASGHVIATDPAQGLDAACLVGVAAALADGAGQVAILLGDHPALTDAELGAALEAGARHTSFFVPDSDGTGTALLGTTAGSAPEVAFGPGSADRHAALGHARLDLDLPGLRHDVDDESSLRHPEVQRTLGPRTRRILGR</sequence>
<dbReference type="Pfam" id="PF12804">
    <property type="entry name" value="NTP_transf_3"/>
    <property type="match status" value="1"/>
</dbReference>
<proteinExistence type="predicted"/>
<dbReference type="STRING" id="1385520.N802_18875"/>
<dbReference type="NCBIfam" id="TIGR03552">
    <property type="entry name" value="F420_cofC"/>
    <property type="match status" value="1"/>
</dbReference>
<keyword evidence="2 6" id="KW-0548">Nucleotidyltransferase</keyword>
<evidence type="ECO:0000259" key="5">
    <source>
        <dbReference type="Pfam" id="PF12804"/>
    </source>
</evidence>
<reference evidence="6 7" key="1">
    <citation type="submission" date="2013-08" db="EMBL/GenBank/DDBJ databases">
        <title>The genome sequence of Knoellia sinensis.</title>
        <authorList>
            <person name="Zhu W."/>
            <person name="Wang G."/>
        </authorList>
    </citation>
    <scope>NUCLEOTIDE SEQUENCE [LARGE SCALE GENOMIC DNA]</scope>
    <source>
        <strain evidence="6 7">KCTC 19936</strain>
    </source>
</reference>
<dbReference type="GO" id="GO:0043814">
    <property type="term" value="F:phospholactate guanylyltransferase activity"/>
    <property type="evidence" value="ECO:0007669"/>
    <property type="project" value="InterPro"/>
</dbReference>
<organism evidence="6 7">
    <name type="scientific">Knoellia sinensis KCTC 19936</name>
    <dbReference type="NCBI Taxonomy" id="1385520"/>
    <lineage>
        <taxon>Bacteria</taxon>
        <taxon>Bacillati</taxon>
        <taxon>Actinomycetota</taxon>
        <taxon>Actinomycetes</taxon>
        <taxon>Micrococcales</taxon>
        <taxon>Intrasporangiaceae</taxon>
        <taxon>Knoellia</taxon>
    </lineage>
</organism>
<dbReference type="EMBL" id="AVPJ01000009">
    <property type="protein sequence ID" value="KGN31833.1"/>
    <property type="molecule type" value="Genomic_DNA"/>
</dbReference>
<evidence type="ECO:0000313" key="7">
    <source>
        <dbReference type="Proteomes" id="UP000030002"/>
    </source>
</evidence>
<comment type="caution">
    <text evidence="6">The sequence shown here is derived from an EMBL/GenBank/DDBJ whole genome shotgun (WGS) entry which is preliminary data.</text>
</comment>
<evidence type="ECO:0000256" key="2">
    <source>
        <dbReference type="ARBA" id="ARBA00022695"/>
    </source>
</evidence>
<dbReference type="InterPro" id="IPR029044">
    <property type="entry name" value="Nucleotide-diphossugar_trans"/>
</dbReference>
<dbReference type="Gene3D" id="3.90.550.10">
    <property type="entry name" value="Spore Coat Polysaccharide Biosynthesis Protein SpsA, Chain A"/>
    <property type="match status" value="1"/>
</dbReference>
<dbReference type="GO" id="GO:0005525">
    <property type="term" value="F:GTP binding"/>
    <property type="evidence" value="ECO:0007669"/>
    <property type="project" value="UniProtKB-KW"/>
</dbReference>
<dbReference type="InterPro" id="IPR002835">
    <property type="entry name" value="CofC"/>
</dbReference>
<feature type="domain" description="MobA-like NTP transferase" evidence="5">
    <location>
        <begin position="61"/>
        <end position="155"/>
    </location>
</feature>
<evidence type="ECO:0000256" key="3">
    <source>
        <dbReference type="ARBA" id="ARBA00022741"/>
    </source>
</evidence>
<dbReference type="SUPFAM" id="SSF53448">
    <property type="entry name" value="Nucleotide-diphospho-sugar transferases"/>
    <property type="match status" value="1"/>
</dbReference>
<accession>A0A0A0J3S3</accession>
<name>A0A0A0J3S3_9MICO</name>
<evidence type="ECO:0000313" key="6">
    <source>
        <dbReference type="EMBL" id="KGN31833.1"/>
    </source>
</evidence>
<dbReference type="eggNOG" id="COG1920">
    <property type="taxonomic scope" value="Bacteria"/>
</dbReference>
<gene>
    <name evidence="6" type="ORF">N802_18875</name>
</gene>
<dbReference type="AlphaFoldDB" id="A0A0A0J3S3"/>
<evidence type="ECO:0000256" key="1">
    <source>
        <dbReference type="ARBA" id="ARBA00022679"/>
    </source>
</evidence>
<keyword evidence="4" id="KW-0342">GTP-binding</keyword>
<dbReference type="InterPro" id="IPR025877">
    <property type="entry name" value="MobA-like_NTP_Trfase"/>
</dbReference>
<protein>
    <submittedName>
        <fullName evidence="6">2-phospho-L-lactate guanylyltransferase</fullName>
    </submittedName>
</protein>
<keyword evidence="7" id="KW-1185">Reference proteome</keyword>
<dbReference type="PANTHER" id="PTHR40392:SF1">
    <property type="entry name" value="2-PHOSPHO-L-LACTATE GUANYLYLTRANSFERASE"/>
    <property type="match status" value="1"/>
</dbReference>
<dbReference type="Proteomes" id="UP000030002">
    <property type="component" value="Unassembled WGS sequence"/>
</dbReference>
<keyword evidence="3" id="KW-0547">Nucleotide-binding</keyword>
<evidence type="ECO:0000256" key="4">
    <source>
        <dbReference type="ARBA" id="ARBA00023134"/>
    </source>
</evidence>
<dbReference type="PANTHER" id="PTHR40392">
    <property type="entry name" value="2-PHOSPHO-L-LACTATE GUANYLYLTRANSFERASE"/>
    <property type="match status" value="1"/>
</dbReference>